<keyword evidence="2" id="KW-0472">Membrane</keyword>
<reference evidence="4" key="1">
    <citation type="journal article" date="2019" name="Int. J. Syst. Evol. Microbiol.">
        <title>The Global Catalogue of Microorganisms (GCM) 10K type strain sequencing project: providing services to taxonomists for standard genome sequencing and annotation.</title>
        <authorList>
            <consortium name="The Broad Institute Genomics Platform"/>
            <consortium name="The Broad Institute Genome Sequencing Center for Infectious Disease"/>
            <person name="Wu L."/>
            <person name="Ma J."/>
        </authorList>
    </citation>
    <scope>NUCLEOTIDE SEQUENCE [LARGE SCALE GENOMIC DNA]</scope>
    <source>
        <strain evidence="4">JCM 17459</strain>
    </source>
</reference>
<dbReference type="Proteomes" id="UP001499841">
    <property type="component" value="Unassembled WGS sequence"/>
</dbReference>
<feature type="transmembrane region" description="Helical" evidence="2">
    <location>
        <begin position="93"/>
        <end position="114"/>
    </location>
</feature>
<keyword evidence="2" id="KW-0812">Transmembrane</keyword>
<feature type="transmembrane region" description="Helical" evidence="2">
    <location>
        <begin position="253"/>
        <end position="272"/>
    </location>
</feature>
<feature type="transmembrane region" description="Helical" evidence="2">
    <location>
        <begin position="292"/>
        <end position="314"/>
    </location>
</feature>
<keyword evidence="4" id="KW-1185">Reference proteome</keyword>
<feature type="transmembrane region" description="Helical" evidence="2">
    <location>
        <begin position="67"/>
        <end position="86"/>
    </location>
</feature>
<sequence length="333" mass="33802">MSSQHSQPPEGPEELLRGLPGPPAPPRSRMRGHVLAVVVGLVVTPAALYLALLGIDMLLPLEGSSDVVGAAPLVLGLLLLAVLGMVAARASSLALVVGGLLWGVLPGLVGMPLLRPVLGASTAPLTDPLLRPLTSGLVLAAGAALAAGGAACHLARRAGRRQEREEAALVRGAGAETPAAPRSRMWGHALSVFFSLVLLPPVAVLLGRGMTAALVFGTTLTRQPWQEPSLLAGTVLLAVVVLLAGLSSLGPQLAGWLLVAVGVVAVLFAQGLDGLEPLLSALSALPGGFQLLVSGTWLLLGGILVVCGGAAHFARRSGRRYERADLALTSAEA</sequence>
<name>A0ABP6UJT2_9MICO</name>
<feature type="transmembrane region" description="Helical" evidence="2">
    <location>
        <begin position="228"/>
        <end position="246"/>
    </location>
</feature>
<evidence type="ECO:0000256" key="1">
    <source>
        <dbReference type="SAM" id="MobiDB-lite"/>
    </source>
</evidence>
<protein>
    <submittedName>
        <fullName evidence="3">Uncharacterized protein</fullName>
    </submittedName>
</protein>
<comment type="caution">
    <text evidence="3">The sequence shown here is derived from an EMBL/GenBank/DDBJ whole genome shotgun (WGS) entry which is preliminary data.</text>
</comment>
<accession>A0ABP6UJT2</accession>
<gene>
    <name evidence="3" type="ORF">GCM10022262_35890</name>
</gene>
<organism evidence="3 4">
    <name type="scientific">Georgenia daeguensis</name>
    <dbReference type="NCBI Taxonomy" id="908355"/>
    <lineage>
        <taxon>Bacteria</taxon>
        <taxon>Bacillati</taxon>
        <taxon>Actinomycetota</taxon>
        <taxon>Actinomycetes</taxon>
        <taxon>Micrococcales</taxon>
        <taxon>Bogoriellaceae</taxon>
        <taxon>Georgenia</taxon>
    </lineage>
</organism>
<keyword evidence="2" id="KW-1133">Transmembrane helix</keyword>
<evidence type="ECO:0000256" key="2">
    <source>
        <dbReference type="SAM" id="Phobius"/>
    </source>
</evidence>
<feature type="transmembrane region" description="Helical" evidence="2">
    <location>
        <begin position="34"/>
        <end position="55"/>
    </location>
</feature>
<feature type="transmembrane region" description="Helical" evidence="2">
    <location>
        <begin position="134"/>
        <end position="155"/>
    </location>
</feature>
<evidence type="ECO:0000313" key="3">
    <source>
        <dbReference type="EMBL" id="GAA3509403.1"/>
    </source>
</evidence>
<feature type="region of interest" description="Disordered" evidence="1">
    <location>
        <begin position="1"/>
        <end position="27"/>
    </location>
</feature>
<feature type="transmembrane region" description="Helical" evidence="2">
    <location>
        <begin position="192"/>
        <end position="216"/>
    </location>
</feature>
<dbReference type="RefSeq" id="WP_345044273.1">
    <property type="nucleotide sequence ID" value="NZ_BAABBA010000024.1"/>
</dbReference>
<dbReference type="EMBL" id="BAABBA010000024">
    <property type="protein sequence ID" value="GAA3509403.1"/>
    <property type="molecule type" value="Genomic_DNA"/>
</dbReference>
<evidence type="ECO:0000313" key="4">
    <source>
        <dbReference type="Proteomes" id="UP001499841"/>
    </source>
</evidence>
<proteinExistence type="predicted"/>